<comment type="caution">
    <text evidence="1">The sequence shown here is derived from an EMBL/GenBank/DDBJ whole genome shotgun (WGS) entry which is preliminary data.</text>
</comment>
<keyword evidence="2" id="KW-1185">Reference proteome</keyword>
<evidence type="ECO:0000313" key="2">
    <source>
        <dbReference type="Proteomes" id="UP000325684"/>
    </source>
</evidence>
<accession>A0A5N3PBX1</accession>
<dbReference type="AlphaFoldDB" id="A0A5N3PBX1"/>
<reference evidence="1 2" key="1">
    <citation type="journal article" date="2019" name="Microorganisms">
        <title>Genome Insights into the Novel Species Microvirga brassicacearum, a Rapeseed Endophyte with Biotechnological Potential.</title>
        <authorList>
            <person name="Jimenez-Gomez A."/>
            <person name="Saati-Santamaria Z."/>
            <person name="Igual J.M."/>
            <person name="Rivas R."/>
            <person name="Mateos P.F."/>
            <person name="Garcia-Fraile P."/>
        </authorList>
    </citation>
    <scope>NUCLEOTIDE SEQUENCE [LARGE SCALE GENOMIC DNA]</scope>
    <source>
        <strain evidence="1 2">CDVBN77</strain>
    </source>
</reference>
<sequence>MSGLTGTGPGILGNSFGAWRRAPDCHEEIPFNGDLTFTDLSSASSLAYVACFIDGHCVRILTEDQHKRLMEAGRRLVLSDNIFEDLMRDGEPSVRRSKPFAPTKPEEVYGILHDGREPVPVENMRPRDVRRVLLTSETPDDILHLLKDELDKLDPE</sequence>
<proteinExistence type="predicted"/>
<dbReference type="RefSeq" id="WP_150943108.1">
    <property type="nucleotide sequence ID" value="NZ_VCMV01000013.1"/>
</dbReference>
<organism evidence="1 2">
    <name type="scientific">Microvirga brassicacearum</name>
    <dbReference type="NCBI Taxonomy" id="2580413"/>
    <lineage>
        <taxon>Bacteria</taxon>
        <taxon>Pseudomonadati</taxon>
        <taxon>Pseudomonadota</taxon>
        <taxon>Alphaproteobacteria</taxon>
        <taxon>Hyphomicrobiales</taxon>
        <taxon>Methylobacteriaceae</taxon>
        <taxon>Microvirga</taxon>
    </lineage>
</organism>
<dbReference type="Proteomes" id="UP000325684">
    <property type="component" value="Unassembled WGS sequence"/>
</dbReference>
<protein>
    <submittedName>
        <fullName evidence="1">Uncharacterized protein</fullName>
    </submittedName>
</protein>
<gene>
    <name evidence="1" type="ORF">FEZ63_07920</name>
</gene>
<dbReference type="EMBL" id="VCMV01000013">
    <property type="protein sequence ID" value="KAB0267247.1"/>
    <property type="molecule type" value="Genomic_DNA"/>
</dbReference>
<evidence type="ECO:0000313" key="1">
    <source>
        <dbReference type="EMBL" id="KAB0267247.1"/>
    </source>
</evidence>
<name>A0A5N3PBX1_9HYPH</name>
<dbReference type="OrthoDB" id="7595552at2"/>